<dbReference type="Proteomes" id="UP001321760">
    <property type="component" value="Unassembled WGS sequence"/>
</dbReference>
<organism evidence="1 2">
    <name type="scientific">Podospora aff. communis PSN243</name>
    <dbReference type="NCBI Taxonomy" id="3040156"/>
    <lineage>
        <taxon>Eukaryota</taxon>
        <taxon>Fungi</taxon>
        <taxon>Dikarya</taxon>
        <taxon>Ascomycota</taxon>
        <taxon>Pezizomycotina</taxon>
        <taxon>Sordariomycetes</taxon>
        <taxon>Sordariomycetidae</taxon>
        <taxon>Sordariales</taxon>
        <taxon>Podosporaceae</taxon>
        <taxon>Podospora</taxon>
    </lineage>
</organism>
<reference evidence="1" key="1">
    <citation type="journal article" date="2023" name="Mol. Phylogenet. Evol.">
        <title>Genome-scale phylogeny and comparative genomics of the fungal order Sordariales.</title>
        <authorList>
            <person name="Hensen N."/>
            <person name="Bonometti L."/>
            <person name="Westerberg I."/>
            <person name="Brannstrom I.O."/>
            <person name="Guillou S."/>
            <person name="Cros-Aarteil S."/>
            <person name="Calhoun S."/>
            <person name="Haridas S."/>
            <person name="Kuo A."/>
            <person name="Mondo S."/>
            <person name="Pangilinan J."/>
            <person name="Riley R."/>
            <person name="LaButti K."/>
            <person name="Andreopoulos B."/>
            <person name="Lipzen A."/>
            <person name="Chen C."/>
            <person name="Yan M."/>
            <person name="Daum C."/>
            <person name="Ng V."/>
            <person name="Clum A."/>
            <person name="Steindorff A."/>
            <person name="Ohm R.A."/>
            <person name="Martin F."/>
            <person name="Silar P."/>
            <person name="Natvig D.O."/>
            <person name="Lalanne C."/>
            <person name="Gautier V."/>
            <person name="Ament-Velasquez S.L."/>
            <person name="Kruys A."/>
            <person name="Hutchinson M.I."/>
            <person name="Powell A.J."/>
            <person name="Barry K."/>
            <person name="Miller A.N."/>
            <person name="Grigoriev I.V."/>
            <person name="Debuchy R."/>
            <person name="Gladieux P."/>
            <person name="Hiltunen Thoren M."/>
            <person name="Johannesson H."/>
        </authorList>
    </citation>
    <scope>NUCLEOTIDE SEQUENCE</scope>
    <source>
        <strain evidence="1">PSN243</strain>
    </source>
</reference>
<accession>A0AAV9GDE9</accession>
<protein>
    <recommendedName>
        <fullName evidence="3">Suppressor of anucleate metulae protein B</fullName>
    </recommendedName>
</protein>
<evidence type="ECO:0000313" key="2">
    <source>
        <dbReference type="Proteomes" id="UP001321760"/>
    </source>
</evidence>
<sequence length="476" mass="54718">MLYTSFWFFEWEWQKRISQSAHPPPPALEKRIRLFNNLPRPKTCHDDSSNVWIFDVVTLPRLQRRHFEVEEAVVAVQFAFDKSEPSPYFKTAGPQPIVWWGAVQSHGYQAEALVPSLLEAFICEVPSLPRAGGSRSSAVTGATGANPPAIAPWKWLTSNEMLANAVGAVLTKWGVREELCNVGLVDDVQERVFRQTLNEIAVNQLPDWVRRGTRYVRHCDGCGTDLLKRSRFVCETCLDAFYHSEICQKQHQVRHQQDCCPPDPWTHYLRVIPRRRLEPQLQQMLEPQLSDLLKSLELLQRLARKNGGIEGCLYRLIEKGADTNTHMRLLFGSAWKDDLRLRQLYEDIRIEAIMVRMKERKNAPAGAPLPEEIPTSSEDMLRVGMVENFEQGLIDSNIDFEAPLTWPDLLEMLDRERLDKTNTRYLSHLAIAANLTDPHSSFGGSSSTHIRRRWPWGERITGVIQEPHWWRPGSQS</sequence>
<keyword evidence="2" id="KW-1185">Reference proteome</keyword>
<dbReference type="AlphaFoldDB" id="A0AAV9GDE9"/>
<dbReference type="SUPFAM" id="SSF144232">
    <property type="entry name" value="HIT/MYND zinc finger-like"/>
    <property type="match status" value="1"/>
</dbReference>
<dbReference type="EMBL" id="MU865956">
    <property type="protein sequence ID" value="KAK4446485.1"/>
    <property type="molecule type" value="Genomic_DNA"/>
</dbReference>
<proteinExistence type="predicted"/>
<comment type="caution">
    <text evidence="1">The sequence shown here is derived from an EMBL/GenBank/DDBJ whole genome shotgun (WGS) entry which is preliminary data.</text>
</comment>
<name>A0AAV9GDE9_9PEZI</name>
<gene>
    <name evidence="1" type="ORF">QBC34DRAFT_440756</name>
</gene>
<evidence type="ECO:0000313" key="1">
    <source>
        <dbReference type="EMBL" id="KAK4446485.1"/>
    </source>
</evidence>
<evidence type="ECO:0008006" key="3">
    <source>
        <dbReference type="Google" id="ProtNLM"/>
    </source>
</evidence>
<reference evidence="1" key="2">
    <citation type="submission" date="2023-05" db="EMBL/GenBank/DDBJ databases">
        <authorList>
            <consortium name="Lawrence Berkeley National Laboratory"/>
            <person name="Steindorff A."/>
            <person name="Hensen N."/>
            <person name="Bonometti L."/>
            <person name="Westerberg I."/>
            <person name="Brannstrom I.O."/>
            <person name="Guillou S."/>
            <person name="Cros-Aarteil S."/>
            <person name="Calhoun S."/>
            <person name="Haridas S."/>
            <person name="Kuo A."/>
            <person name="Mondo S."/>
            <person name="Pangilinan J."/>
            <person name="Riley R."/>
            <person name="Labutti K."/>
            <person name="Andreopoulos B."/>
            <person name="Lipzen A."/>
            <person name="Chen C."/>
            <person name="Yanf M."/>
            <person name="Daum C."/>
            <person name="Ng V."/>
            <person name="Clum A."/>
            <person name="Ohm R."/>
            <person name="Martin F."/>
            <person name="Silar P."/>
            <person name="Natvig D."/>
            <person name="Lalanne C."/>
            <person name="Gautier V."/>
            <person name="Ament-Velasquez S.L."/>
            <person name="Kruys A."/>
            <person name="Hutchinson M.I."/>
            <person name="Powell A.J."/>
            <person name="Barry K."/>
            <person name="Miller A.N."/>
            <person name="Grigoriev I.V."/>
            <person name="Debuchy R."/>
            <person name="Gladieux P."/>
            <person name="Thoren M.H."/>
            <person name="Johannesson H."/>
        </authorList>
    </citation>
    <scope>NUCLEOTIDE SEQUENCE</scope>
    <source>
        <strain evidence="1">PSN243</strain>
    </source>
</reference>